<dbReference type="Pfam" id="PF13424">
    <property type="entry name" value="TPR_12"/>
    <property type="match status" value="1"/>
</dbReference>
<dbReference type="EMBL" id="VFWZ01000002">
    <property type="protein sequence ID" value="TPN87025.1"/>
    <property type="molecule type" value="Genomic_DNA"/>
</dbReference>
<dbReference type="Proteomes" id="UP000315540">
    <property type="component" value="Unassembled WGS sequence"/>
</dbReference>
<organism evidence="3 4">
    <name type="scientific">Aquimarina algicola</name>
    <dbReference type="NCBI Taxonomy" id="2589995"/>
    <lineage>
        <taxon>Bacteria</taxon>
        <taxon>Pseudomonadati</taxon>
        <taxon>Bacteroidota</taxon>
        <taxon>Flavobacteriia</taxon>
        <taxon>Flavobacteriales</taxon>
        <taxon>Flavobacteriaceae</taxon>
        <taxon>Aquimarina</taxon>
    </lineage>
</organism>
<feature type="transmembrane region" description="Helical" evidence="1">
    <location>
        <begin position="424"/>
        <end position="443"/>
    </location>
</feature>
<feature type="domain" description="Histidine kinase/HSP90-like ATPase" evidence="2">
    <location>
        <begin position="562"/>
        <end position="647"/>
    </location>
</feature>
<dbReference type="Gene3D" id="1.25.40.10">
    <property type="entry name" value="Tetratricopeptide repeat domain"/>
    <property type="match status" value="2"/>
</dbReference>
<evidence type="ECO:0000313" key="3">
    <source>
        <dbReference type="EMBL" id="TPN87025.1"/>
    </source>
</evidence>
<protein>
    <submittedName>
        <fullName evidence="3">Tetratricopeptide repeat protein</fullName>
    </submittedName>
</protein>
<dbReference type="AlphaFoldDB" id="A0A504JEZ1"/>
<dbReference type="Pfam" id="PF02518">
    <property type="entry name" value="HATPase_c"/>
    <property type="match status" value="1"/>
</dbReference>
<dbReference type="InterPro" id="IPR019734">
    <property type="entry name" value="TPR_rpt"/>
</dbReference>
<accession>A0A504JEZ1</accession>
<evidence type="ECO:0000313" key="4">
    <source>
        <dbReference type="Proteomes" id="UP000315540"/>
    </source>
</evidence>
<dbReference type="SUPFAM" id="SSF55874">
    <property type="entry name" value="ATPase domain of HSP90 chaperone/DNA topoisomerase II/histidine kinase"/>
    <property type="match status" value="1"/>
</dbReference>
<dbReference type="SMART" id="SM00028">
    <property type="entry name" value="TPR"/>
    <property type="match status" value="4"/>
</dbReference>
<dbReference type="Gene3D" id="3.30.565.10">
    <property type="entry name" value="Histidine kinase-like ATPase, C-terminal domain"/>
    <property type="match status" value="1"/>
</dbReference>
<dbReference type="SUPFAM" id="SSF48452">
    <property type="entry name" value="TPR-like"/>
    <property type="match status" value="2"/>
</dbReference>
<evidence type="ECO:0000259" key="2">
    <source>
        <dbReference type="Pfam" id="PF02518"/>
    </source>
</evidence>
<gene>
    <name evidence="3" type="ORF">FHK87_05385</name>
</gene>
<comment type="caution">
    <text evidence="3">The sequence shown here is derived from an EMBL/GenBank/DDBJ whole genome shotgun (WGS) entry which is preliminary data.</text>
</comment>
<keyword evidence="1" id="KW-0472">Membrane</keyword>
<evidence type="ECO:0000256" key="1">
    <source>
        <dbReference type="SAM" id="Phobius"/>
    </source>
</evidence>
<keyword evidence="1" id="KW-1133">Transmembrane helix</keyword>
<keyword evidence="1" id="KW-0812">Transmembrane</keyword>
<sequence>MDVRFLKQLITLTLLFCLLSCGNISIEQDVDIEIINSYLENSKNESGKEKLISVNKAFDLAKELQNEEKVITTLFKIGLEYYNLKEYELFKKVTLNISQLSIKAGDSISIARSFGNMGSYYNRKNIPDSAFYSFNKAVKIYRRLDKLKKLDEKAKVSFGATLYNIALIQKQFKDFSGGEANIIDAIEQFEKIKAYDRLFFCYNNLGIISKDLGENDEAIVKYQKAIEYARKTKNGKYREIQALNNIGVVFKNQKKYDLAIKTYKEALSHKGILDSKPRSKAILIDNMTYAKFLSGKKDRILESFLKSLKIRDSIKDNSGLITNNIHIAEYYKSISEDSLSMVYAIEAMKISKFTGSIKELLNSLFFLKDLNENRESLKFANLYIKLNDSVQNQERLSRNKFARIKFETEEKEQQIIEVQNQNTIYLLGILLLLTGISFASYFFRQRTKYLAQQNKIVQFQASYETETRISKRLHDELGNDIFQAMLQYQSDPHDPQIQQKLNSAYSRARDISRENNEFETDETFPEELNDMLRNYTKNGIQLMVRGLDKVVWNDFETSLKITVYRVLQELMTNMKKHSKASLVVLIFSNKDNMLTIKYSDNGVGVDKEDLNSKNGLQNTEKRIRAMNGTFIFDSEKEKGFKAEIRIPS</sequence>
<dbReference type="InterPro" id="IPR003594">
    <property type="entry name" value="HATPase_dom"/>
</dbReference>
<dbReference type="InterPro" id="IPR011990">
    <property type="entry name" value="TPR-like_helical_dom_sf"/>
</dbReference>
<reference evidence="3 4" key="1">
    <citation type="submission" date="2019-06" db="EMBL/GenBank/DDBJ databases">
        <authorList>
            <person name="Meng X."/>
        </authorList>
    </citation>
    <scope>NUCLEOTIDE SEQUENCE [LARGE SCALE GENOMIC DNA]</scope>
    <source>
        <strain evidence="3 4">M625</strain>
    </source>
</reference>
<dbReference type="InterPro" id="IPR036890">
    <property type="entry name" value="HATPase_C_sf"/>
</dbReference>
<name>A0A504JEZ1_9FLAO</name>
<dbReference type="PANTHER" id="PTHR10098">
    <property type="entry name" value="RAPSYN-RELATED"/>
    <property type="match status" value="1"/>
</dbReference>
<keyword evidence="4" id="KW-1185">Reference proteome</keyword>
<dbReference type="CDD" id="cd16917">
    <property type="entry name" value="HATPase_UhpB-NarQ-NarX-like"/>
    <property type="match status" value="1"/>
</dbReference>
<proteinExistence type="predicted"/>
<dbReference type="OrthoDB" id="977000at2"/>